<dbReference type="Proteomes" id="UP000199632">
    <property type="component" value="Unassembled WGS sequence"/>
</dbReference>
<organism evidence="6 7">
    <name type="scientific">Asanoa ishikariensis</name>
    <dbReference type="NCBI Taxonomy" id="137265"/>
    <lineage>
        <taxon>Bacteria</taxon>
        <taxon>Bacillati</taxon>
        <taxon>Actinomycetota</taxon>
        <taxon>Actinomycetes</taxon>
        <taxon>Micromonosporales</taxon>
        <taxon>Micromonosporaceae</taxon>
        <taxon>Asanoa</taxon>
    </lineage>
</organism>
<evidence type="ECO:0000313" key="6">
    <source>
        <dbReference type="EMBL" id="SDZ29937.1"/>
    </source>
</evidence>
<dbReference type="InterPro" id="IPR029063">
    <property type="entry name" value="SAM-dependent_MTases_sf"/>
</dbReference>
<dbReference type="Pfam" id="PF13649">
    <property type="entry name" value="Methyltransf_25"/>
    <property type="match status" value="1"/>
</dbReference>
<dbReference type="OrthoDB" id="189743at2"/>
<keyword evidence="2 6" id="KW-0808">Transferase</keyword>
<accession>A0A1H3RWD1</accession>
<evidence type="ECO:0000259" key="5">
    <source>
        <dbReference type="Pfam" id="PF13649"/>
    </source>
</evidence>
<feature type="region of interest" description="Disordered" evidence="4">
    <location>
        <begin position="35"/>
        <end position="94"/>
    </location>
</feature>
<reference evidence="7" key="1">
    <citation type="submission" date="2016-10" db="EMBL/GenBank/DDBJ databases">
        <authorList>
            <person name="Varghese N."/>
            <person name="Submissions S."/>
        </authorList>
    </citation>
    <scope>NUCLEOTIDE SEQUENCE [LARGE SCALE GENOMIC DNA]</scope>
    <source>
        <strain evidence="7">DSM 44718</strain>
    </source>
</reference>
<name>A0A1H3RWD1_9ACTN</name>
<feature type="domain" description="Methyltransferase" evidence="5">
    <location>
        <begin position="89"/>
        <end position="178"/>
    </location>
</feature>
<dbReference type="PANTHER" id="PTHR43464:SF19">
    <property type="entry name" value="UBIQUINONE BIOSYNTHESIS O-METHYLTRANSFERASE, MITOCHONDRIAL"/>
    <property type="match status" value="1"/>
</dbReference>
<dbReference type="RefSeq" id="WP_090795323.1">
    <property type="nucleotide sequence ID" value="NZ_BOND01000020.1"/>
</dbReference>
<gene>
    <name evidence="6" type="ORF">SAMN05421684_4291</name>
</gene>
<evidence type="ECO:0000313" key="7">
    <source>
        <dbReference type="Proteomes" id="UP000199632"/>
    </source>
</evidence>
<dbReference type="STRING" id="137265.SAMN05421684_4291"/>
<dbReference type="Gene3D" id="3.40.50.150">
    <property type="entry name" value="Vaccinia Virus protein VP39"/>
    <property type="match status" value="1"/>
</dbReference>
<feature type="compositionally biased region" description="Basic and acidic residues" evidence="4">
    <location>
        <begin position="62"/>
        <end position="85"/>
    </location>
</feature>
<evidence type="ECO:0000256" key="1">
    <source>
        <dbReference type="ARBA" id="ARBA00022603"/>
    </source>
</evidence>
<dbReference type="CDD" id="cd02440">
    <property type="entry name" value="AdoMet_MTases"/>
    <property type="match status" value="1"/>
</dbReference>
<evidence type="ECO:0000256" key="4">
    <source>
        <dbReference type="SAM" id="MobiDB-lite"/>
    </source>
</evidence>
<dbReference type="Gene3D" id="2.20.130.10">
    <property type="entry name" value="CAC2371-like domains"/>
    <property type="match status" value="1"/>
</dbReference>
<dbReference type="GO" id="GO:0032259">
    <property type="term" value="P:methylation"/>
    <property type="evidence" value="ECO:0007669"/>
    <property type="project" value="UniProtKB-KW"/>
</dbReference>
<dbReference type="AlphaFoldDB" id="A0A1H3RWD1"/>
<evidence type="ECO:0000256" key="3">
    <source>
        <dbReference type="ARBA" id="ARBA00022691"/>
    </source>
</evidence>
<dbReference type="GO" id="GO:0008168">
    <property type="term" value="F:methyltransferase activity"/>
    <property type="evidence" value="ECO:0007669"/>
    <property type="project" value="UniProtKB-KW"/>
</dbReference>
<dbReference type="PANTHER" id="PTHR43464">
    <property type="entry name" value="METHYLTRANSFERASE"/>
    <property type="match status" value="1"/>
</dbReference>
<evidence type="ECO:0000256" key="2">
    <source>
        <dbReference type="ARBA" id="ARBA00022679"/>
    </source>
</evidence>
<dbReference type="InterPro" id="IPR041698">
    <property type="entry name" value="Methyltransf_25"/>
</dbReference>
<dbReference type="EMBL" id="FNQB01000002">
    <property type="protein sequence ID" value="SDZ29937.1"/>
    <property type="molecule type" value="Genomic_DNA"/>
</dbReference>
<keyword evidence="3" id="KW-0949">S-adenosyl-L-methionine</keyword>
<keyword evidence="1 6" id="KW-0489">Methyltransferase</keyword>
<keyword evidence="7" id="KW-1185">Reference proteome</keyword>
<sequence>MSGHRFYQDLAPWWPLISPASDYAEEAAFAATLLRDSDSGGRQARGDGQASGNHRAGGNHQASDDGRPSDARQAGNDRRPSDDNTRPTVLELGSGGGHNAVHLKAHFALTLVDLEPAMLAESKKINPELPHLQGDMRTLRLDDQFDAVFVHDAIEYMTTEADLRRAIETAFVHTKPGGRALFVPDATKETFEPETDHGGIDAPDGRGARYLSWSYDPDPHDTTTLTAYAFLLRDTDGRTTAVNETHETGLFRTAMWLKLLREKGFVAEAVTEETSEGRPPRTLFVGRKISPDGR</sequence>
<proteinExistence type="predicted"/>
<protein>
    <submittedName>
        <fullName evidence="6">Methyltransferase domain-containing protein</fullName>
    </submittedName>
</protein>
<dbReference type="SUPFAM" id="SSF53335">
    <property type="entry name" value="S-adenosyl-L-methionine-dependent methyltransferases"/>
    <property type="match status" value="1"/>
</dbReference>